<dbReference type="EMBL" id="KE647115">
    <property type="protein sequence ID" value="EQB61638.1"/>
    <property type="molecule type" value="Genomic_DNA"/>
</dbReference>
<dbReference type="HOGENOM" id="CLU_1797017_0_0_1"/>
<organism evidence="1 2">
    <name type="scientific">Vairimorpha apis BRL 01</name>
    <dbReference type="NCBI Taxonomy" id="1037528"/>
    <lineage>
        <taxon>Eukaryota</taxon>
        <taxon>Fungi</taxon>
        <taxon>Fungi incertae sedis</taxon>
        <taxon>Microsporidia</taxon>
        <taxon>Nosematidae</taxon>
        <taxon>Vairimorpha</taxon>
    </lineage>
</organism>
<protein>
    <submittedName>
        <fullName evidence="1">Uncharacterized protein</fullName>
    </submittedName>
</protein>
<gene>
    <name evidence="1" type="ORF">NAPIS_ORF00782</name>
</gene>
<dbReference type="Proteomes" id="UP000053780">
    <property type="component" value="Unassembled WGS sequence"/>
</dbReference>
<keyword evidence="2" id="KW-1185">Reference proteome</keyword>
<dbReference type="VEuPathDB" id="MicrosporidiaDB:NAPIS_ORF00782"/>
<name>T0LBB0_9MICR</name>
<evidence type="ECO:0000313" key="1">
    <source>
        <dbReference type="EMBL" id="EQB61638.1"/>
    </source>
</evidence>
<dbReference type="AlphaFoldDB" id="T0LBB0"/>
<evidence type="ECO:0000313" key="2">
    <source>
        <dbReference type="Proteomes" id="UP000053780"/>
    </source>
</evidence>
<reference evidence="1 2" key="1">
    <citation type="journal article" date="2013" name="BMC Genomics">
        <title>Genome sequencing and comparative genomics of honey bee microsporidia, Nosema apis reveal novel insights into host-parasite interactions.</title>
        <authorList>
            <person name="Chen Yp."/>
            <person name="Pettis J.S."/>
            <person name="Zhao Y."/>
            <person name="Liu X."/>
            <person name="Tallon L.J."/>
            <person name="Sadzewicz L.D."/>
            <person name="Li R."/>
            <person name="Zheng H."/>
            <person name="Huang S."/>
            <person name="Zhang X."/>
            <person name="Hamilton M.C."/>
            <person name="Pernal S.F."/>
            <person name="Melathopoulos A.P."/>
            <person name="Yan X."/>
            <person name="Evans J.D."/>
        </authorList>
    </citation>
    <scope>NUCLEOTIDE SEQUENCE [LARGE SCALE GENOMIC DNA]</scope>
    <source>
        <strain evidence="1 2">BRL 01</strain>
    </source>
</reference>
<accession>T0LBB0</accession>
<proteinExistence type="predicted"/>
<sequence length="144" mass="17234">MNDTLTTDSLELHNIYSEISLIHNIYNFKKFEPPEELSLKNLVHNYEYFKSETIDFLDKSISEIQCDYDINEKISVFRNLCEINEGDKELNKLYVNLDGKRYKCLQNAIKNHLKFLEIVNKELKHNDNILDKAIMIFDRHFKEK</sequence>